<reference evidence="8" key="1">
    <citation type="submission" date="2020-03" db="EMBL/GenBank/DDBJ databases">
        <title>A high-quality chromosome-level genome assembly of a woody plant with both climbing and erect habits, Rhamnella rubrinervis.</title>
        <authorList>
            <person name="Lu Z."/>
            <person name="Yang Y."/>
            <person name="Zhu X."/>
            <person name="Sun Y."/>
        </authorList>
    </citation>
    <scope>NUCLEOTIDE SEQUENCE</scope>
    <source>
        <strain evidence="8">BYM</strain>
        <tissue evidence="8">Leaf</tissue>
    </source>
</reference>
<keyword evidence="2" id="KW-0805">Transcription regulation</keyword>
<accession>A0A8K0HH40</accession>
<dbReference type="Pfam" id="PF00010">
    <property type="entry name" value="HLH"/>
    <property type="match status" value="1"/>
</dbReference>
<keyword evidence="6" id="KW-1133">Transmembrane helix</keyword>
<dbReference type="PANTHER" id="PTHR31945">
    <property type="entry name" value="TRANSCRIPTION FACTOR SCREAM2-RELATED"/>
    <property type="match status" value="1"/>
</dbReference>
<feature type="region of interest" description="Disordered" evidence="5">
    <location>
        <begin position="16"/>
        <end position="45"/>
    </location>
</feature>
<evidence type="ECO:0000259" key="7">
    <source>
        <dbReference type="PROSITE" id="PS50888"/>
    </source>
</evidence>
<name>A0A8K0HH40_9ROSA</name>
<keyword evidence="6" id="KW-0472">Membrane</keyword>
<dbReference type="EMBL" id="VOIH02000003">
    <property type="protein sequence ID" value="KAF3451619.1"/>
    <property type="molecule type" value="Genomic_DNA"/>
</dbReference>
<dbReference type="GO" id="GO:0003700">
    <property type="term" value="F:DNA-binding transcription factor activity"/>
    <property type="evidence" value="ECO:0007669"/>
    <property type="project" value="TreeGrafter"/>
</dbReference>
<dbReference type="SUPFAM" id="SSF47459">
    <property type="entry name" value="HLH, helix-loop-helix DNA-binding domain"/>
    <property type="match status" value="1"/>
</dbReference>
<dbReference type="Pfam" id="PF22754">
    <property type="entry name" value="bHLH-TF_ACT-like_plant"/>
    <property type="match status" value="1"/>
</dbReference>
<dbReference type="InterPro" id="IPR011598">
    <property type="entry name" value="bHLH_dom"/>
</dbReference>
<proteinExistence type="predicted"/>
<keyword evidence="4" id="KW-0539">Nucleus</keyword>
<dbReference type="SMART" id="SM00353">
    <property type="entry name" value="HLH"/>
    <property type="match status" value="1"/>
</dbReference>
<evidence type="ECO:0000313" key="8">
    <source>
        <dbReference type="EMBL" id="KAF3451619.1"/>
    </source>
</evidence>
<organism evidence="8 9">
    <name type="scientific">Rhamnella rubrinervis</name>
    <dbReference type="NCBI Taxonomy" id="2594499"/>
    <lineage>
        <taxon>Eukaryota</taxon>
        <taxon>Viridiplantae</taxon>
        <taxon>Streptophyta</taxon>
        <taxon>Embryophyta</taxon>
        <taxon>Tracheophyta</taxon>
        <taxon>Spermatophyta</taxon>
        <taxon>Magnoliopsida</taxon>
        <taxon>eudicotyledons</taxon>
        <taxon>Gunneridae</taxon>
        <taxon>Pentapetalae</taxon>
        <taxon>rosids</taxon>
        <taxon>fabids</taxon>
        <taxon>Rosales</taxon>
        <taxon>Rhamnaceae</taxon>
        <taxon>rhamnoid group</taxon>
        <taxon>Rhamneae</taxon>
        <taxon>Rhamnella</taxon>
    </lineage>
</organism>
<feature type="domain" description="BHLH" evidence="7">
    <location>
        <begin position="34"/>
        <end position="97"/>
    </location>
</feature>
<evidence type="ECO:0000256" key="5">
    <source>
        <dbReference type="SAM" id="MobiDB-lite"/>
    </source>
</evidence>
<dbReference type="OrthoDB" id="690068at2759"/>
<dbReference type="InterPro" id="IPR054502">
    <property type="entry name" value="bHLH-TF_ACT-like_plant"/>
</dbReference>
<keyword evidence="9" id="KW-1185">Reference proteome</keyword>
<keyword evidence="6" id="KW-0812">Transmembrane</keyword>
<evidence type="ECO:0000256" key="1">
    <source>
        <dbReference type="ARBA" id="ARBA00004123"/>
    </source>
</evidence>
<gene>
    <name evidence="8" type="ORF">FNV43_RR07714</name>
</gene>
<sequence length="223" mass="25022">MDQFVSSALDELCINTEGSNGGRMGRRKHNDDSEFKSPNLHAERRRRQKLSDRLLKLRGLVPIITNATTLNLSYIFFPIFMNKATIIEDAITYINELQRTVDTLTNLLSSKETSSEDGAEPAKEVIHAAQGMNKSRVQAEINVTQIIGNKLWIKLVFEKKREGFTKLVEAMNALGLQLTDTSVTTSNGAMLVTSCVESFYREALAVEETKKLLLQIINDIQSK</sequence>
<dbReference type="InterPro" id="IPR036638">
    <property type="entry name" value="HLH_DNA-bd_sf"/>
</dbReference>
<dbReference type="PANTHER" id="PTHR31945:SF20">
    <property type="entry name" value="TRANSCRIPTION FACTOR DYT1"/>
    <property type="match status" value="1"/>
</dbReference>
<dbReference type="GO" id="GO:0043565">
    <property type="term" value="F:sequence-specific DNA binding"/>
    <property type="evidence" value="ECO:0007669"/>
    <property type="project" value="TreeGrafter"/>
</dbReference>
<protein>
    <recommendedName>
        <fullName evidence="7">BHLH domain-containing protein</fullName>
    </recommendedName>
</protein>
<dbReference type="PROSITE" id="PS50888">
    <property type="entry name" value="BHLH"/>
    <property type="match status" value="1"/>
</dbReference>
<dbReference type="Proteomes" id="UP000796880">
    <property type="component" value="Unassembled WGS sequence"/>
</dbReference>
<evidence type="ECO:0000256" key="6">
    <source>
        <dbReference type="SAM" id="Phobius"/>
    </source>
</evidence>
<evidence type="ECO:0000256" key="2">
    <source>
        <dbReference type="ARBA" id="ARBA00023015"/>
    </source>
</evidence>
<comment type="subcellular location">
    <subcellularLocation>
        <location evidence="1">Nucleus</location>
    </subcellularLocation>
</comment>
<dbReference type="InterPro" id="IPR051358">
    <property type="entry name" value="TF_AMS/ICE1/BHLH6-like"/>
</dbReference>
<dbReference type="GO" id="GO:0046983">
    <property type="term" value="F:protein dimerization activity"/>
    <property type="evidence" value="ECO:0007669"/>
    <property type="project" value="InterPro"/>
</dbReference>
<dbReference type="GO" id="GO:0005634">
    <property type="term" value="C:nucleus"/>
    <property type="evidence" value="ECO:0007669"/>
    <property type="project" value="UniProtKB-SubCell"/>
</dbReference>
<feature type="transmembrane region" description="Helical" evidence="6">
    <location>
        <begin position="54"/>
        <end position="77"/>
    </location>
</feature>
<keyword evidence="3" id="KW-0804">Transcription</keyword>
<dbReference type="Gene3D" id="4.10.280.10">
    <property type="entry name" value="Helix-loop-helix DNA-binding domain"/>
    <property type="match status" value="1"/>
</dbReference>
<evidence type="ECO:0000256" key="4">
    <source>
        <dbReference type="ARBA" id="ARBA00023242"/>
    </source>
</evidence>
<evidence type="ECO:0000313" key="9">
    <source>
        <dbReference type="Proteomes" id="UP000796880"/>
    </source>
</evidence>
<comment type="caution">
    <text evidence="8">The sequence shown here is derived from an EMBL/GenBank/DDBJ whole genome shotgun (WGS) entry which is preliminary data.</text>
</comment>
<dbReference type="AlphaFoldDB" id="A0A8K0HH40"/>
<evidence type="ECO:0000256" key="3">
    <source>
        <dbReference type="ARBA" id="ARBA00023163"/>
    </source>
</evidence>